<reference evidence="1 2" key="1">
    <citation type="journal article" date="2012" name="J. Bacteriol.">
        <title>Genome of Bacillus macauensis ZFHKF-1, a Long-Chain-Forming Bacterium.</title>
        <authorList>
            <person name="Cai L."/>
            <person name="Zhang T."/>
        </authorList>
    </citation>
    <scope>NUCLEOTIDE SEQUENCE [LARGE SCALE GENOMIC DNA]</scope>
    <source>
        <strain evidence="1 2">ZFHKF-1</strain>
    </source>
</reference>
<accession>I8IYC8</accession>
<sequence length="61" mass="6812">MKQLVTAKSVIHVDETYAESLNVPTRNLVNQTLITGYAIAYPAKGLLLPFSKVPYQEAELY</sequence>
<dbReference type="PATRIC" id="fig|1196324.3.peg.3083"/>
<proteinExistence type="predicted"/>
<gene>
    <name evidence="1" type="ORF">A374_15062</name>
</gene>
<dbReference type="EMBL" id="AKKV01000032">
    <property type="protein sequence ID" value="EIT84456.1"/>
    <property type="molecule type" value="Genomic_DNA"/>
</dbReference>
<keyword evidence="2" id="KW-1185">Reference proteome</keyword>
<dbReference type="Proteomes" id="UP000004080">
    <property type="component" value="Unassembled WGS sequence"/>
</dbReference>
<evidence type="ECO:0000313" key="2">
    <source>
        <dbReference type="Proteomes" id="UP000004080"/>
    </source>
</evidence>
<name>I8IYC8_9BACL</name>
<organism evidence="1 2">
    <name type="scientific">Fictibacillus macauensis ZFHKF-1</name>
    <dbReference type="NCBI Taxonomy" id="1196324"/>
    <lineage>
        <taxon>Bacteria</taxon>
        <taxon>Bacillati</taxon>
        <taxon>Bacillota</taxon>
        <taxon>Bacilli</taxon>
        <taxon>Bacillales</taxon>
        <taxon>Fictibacillaceae</taxon>
        <taxon>Fictibacillus</taxon>
    </lineage>
</organism>
<protein>
    <submittedName>
        <fullName evidence="1">Uncharacterized protein</fullName>
    </submittedName>
</protein>
<evidence type="ECO:0000313" key="1">
    <source>
        <dbReference type="EMBL" id="EIT84456.1"/>
    </source>
</evidence>
<comment type="caution">
    <text evidence="1">The sequence shown here is derived from an EMBL/GenBank/DDBJ whole genome shotgun (WGS) entry which is preliminary data.</text>
</comment>
<dbReference type="AlphaFoldDB" id="I8IYC8"/>